<feature type="modified residue" description="4-aspartylphosphate" evidence="2">
    <location>
        <position position="52"/>
    </location>
</feature>
<evidence type="ECO:0000313" key="4">
    <source>
        <dbReference type="EMBL" id="WRQ87114.1"/>
    </source>
</evidence>
<evidence type="ECO:0000313" key="5">
    <source>
        <dbReference type="Proteomes" id="UP000738431"/>
    </source>
</evidence>
<feature type="domain" description="Response regulatory" evidence="3">
    <location>
        <begin position="3"/>
        <end position="119"/>
    </location>
</feature>
<proteinExistence type="predicted"/>
<dbReference type="Proteomes" id="UP000738431">
    <property type="component" value="Chromosome"/>
</dbReference>
<dbReference type="Pfam" id="PF00072">
    <property type="entry name" value="Response_reg"/>
    <property type="match status" value="1"/>
</dbReference>
<keyword evidence="1 2" id="KW-0597">Phosphoprotein</keyword>
<protein>
    <submittedName>
        <fullName evidence="4">Response regulator</fullName>
    </submittedName>
</protein>
<dbReference type="PANTHER" id="PTHR44591">
    <property type="entry name" value="STRESS RESPONSE REGULATOR PROTEIN 1"/>
    <property type="match status" value="1"/>
</dbReference>
<dbReference type="PROSITE" id="PS50110">
    <property type="entry name" value="RESPONSE_REGULATORY"/>
    <property type="match status" value="1"/>
</dbReference>
<name>A0ABZ1C956_9BACT</name>
<evidence type="ECO:0000259" key="3">
    <source>
        <dbReference type="PROSITE" id="PS50110"/>
    </source>
</evidence>
<accession>A0ABZ1C956</accession>
<dbReference type="Gene3D" id="3.40.50.2300">
    <property type="match status" value="1"/>
</dbReference>
<sequence length="121" mass="13396">MPTALLIEDNASNRHLATFLLEKAGFTVAHATNGQQGLDLARTQLPDIIVLDIEMPVMDGYETLEHLKASAQTRDIPVLVASSYAMPGERQRALDLGVREYLEKPFDPDDFMQRAQALLSS</sequence>
<dbReference type="EMBL" id="CP139781">
    <property type="protein sequence ID" value="WRQ87114.1"/>
    <property type="molecule type" value="Genomic_DNA"/>
</dbReference>
<dbReference type="SMART" id="SM00448">
    <property type="entry name" value="REC"/>
    <property type="match status" value="1"/>
</dbReference>
<organism evidence="4 5">
    <name type="scientific">Actomonas aquatica</name>
    <dbReference type="NCBI Taxonomy" id="2866162"/>
    <lineage>
        <taxon>Bacteria</taxon>
        <taxon>Pseudomonadati</taxon>
        <taxon>Verrucomicrobiota</taxon>
        <taxon>Opitutia</taxon>
        <taxon>Opitutales</taxon>
        <taxon>Opitutaceae</taxon>
        <taxon>Actomonas</taxon>
    </lineage>
</organism>
<dbReference type="InterPro" id="IPR050595">
    <property type="entry name" value="Bact_response_regulator"/>
</dbReference>
<dbReference type="PANTHER" id="PTHR44591:SF3">
    <property type="entry name" value="RESPONSE REGULATORY DOMAIN-CONTAINING PROTEIN"/>
    <property type="match status" value="1"/>
</dbReference>
<keyword evidence="5" id="KW-1185">Reference proteome</keyword>
<evidence type="ECO:0000256" key="2">
    <source>
        <dbReference type="PROSITE-ProRule" id="PRU00169"/>
    </source>
</evidence>
<gene>
    <name evidence="4" type="ORF">K1X11_020045</name>
</gene>
<dbReference type="RefSeq" id="WP_221029474.1">
    <property type="nucleotide sequence ID" value="NZ_CP139781.1"/>
</dbReference>
<dbReference type="SUPFAM" id="SSF52172">
    <property type="entry name" value="CheY-like"/>
    <property type="match status" value="1"/>
</dbReference>
<evidence type="ECO:0000256" key="1">
    <source>
        <dbReference type="ARBA" id="ARBA00022553"/>
    </source>
</evidence>
<dbReference type="InterPro" id="IPR001789">
    <property type="entry name" value="Sig_transdc_resp-reg_receiver"/>
</dbReference>
<reference evidence="4 5" key="1">
    <citation type="submission" date="2023-12" db="EMBL/GenBank/DDBJ databases">
        <title>Description of an unclassified Opitutus bacterium of Verrucomicrobiota.</title>
        <authorList>
            <person name="Zhang D.-F."/>
        </authorList>
    </citation>
    <scope>NUCLEOTIDE SEQUENCE [LARGE SCALE GENOMIC DNA]</scope>
    <source>
        <strain evidence="4 5">WL0086</strain>
    </source>
</reference>
<dbReference type="InterPro" id="IPR011006">
    <property type="entry name" value="CheY-like_superfamily"/>
</dbReference>